<protein>
    <submittedName>
        <fullName evidence="1">Uncharacterized protein</fullName>
    </submittedName>
</protein>
<evidence type="ECO:0000313" key="1">
    <source>
        <dbReference type="EMBL" id="GEA42098.1"/>
    </source>
</evidence>
<accession>A0AAQ1TXC4</accession>
<evidence type="ECO:0000313" key="2">
    <source>
        <dbReference type="Proteomes" id="UP000315234"/>
    </source>
</evidence>
<reference evidence="1 2" key="1">
    <citation type="submission" date="2019-06" db="EMBL/GenBank/DDBJ databases">
        <title>Draft genome sequence of Corynebacterium striatum NBRC 15291.</title>
        <authorList>
            <person name="Miura T."/>
            <person name="Furukawa M."/>
            <person name="Shimamura M."/>
            <person name="Ohyama Y."/>
            <person name="Yamazoe A."/>
            <person name="Kawasaki H."/>
        </authorList>
    </citation>
    <scope>NUCLEOTIDE SEQUENCE [LARGE SCALE GENOMIC DNA]</scope>
    <source>
        <strain evidence="1 2">NBRC 15291</strain>
    </source>
</reference>
<proteinExistence type="predicted"/>
<dbReference type="EMBL" id="BJLD01000001">
    <property type="protein sequence ID" value="GEA42098.1"/>
    <property type="molecule type" value="Genomic_DNA"/>
</dbReference>
<dbReference type="AlphaFoldDB" id="A0AAQ1TXC4"/>
<sequence>MNAYTCYQGQLAEARMEPREEQNYLIEVVLWDEEGNETTYELVVSAVSEEFFDLVEGLKTGAYDTDIPNFEELLKTHELGDLHLIDGPL</sequence>
<dbReference type="Proteomes" id="UP000315234">
    <property type="component" value="Unassembled WGS sequence"/>
</dbReference>
<organism evidence="1 2">
    <name type="scientific">Corynebacterium striatum</name>
    <dbReference type="NCBI Taxonomy" id="43770"/>
    <lineage>
        <taxon>Bacteria</taxon>
        <taxon>Bacillati</taxon>
        <taxon>Actinomycetota</taxon>
        <taxon>Actinomycetes</taxon>
        <taxon>Mycobacteriales</taxon>
        <taxon>Corynebacteriaceae</taxon>
        <taxon>Corynebacterium</taxon>
    </lineage>
</organism>
<name>A0AAQ1TXC4_CORST</name>
<gene>
    <name evidence="1" type="ORF">Cst04h_02680</name>
</gene>
<comment type="caution">
    <text evidence="1">The sequence shown here is derived from an EMBL/GenBank/DDBJ whole genome shotgun (WGS) entry which is preliminary data.</text>
</comment>
<dbReference type="RefSeq" id="WP_005529582.1">
    <property type="nucleotide sequence ID" value="NZ_BJLD01000001.1"/>
</dbReference>